<dbReference type="AlphaFoldDB" id="D8LPS0"/>
<organism evidence="4 5">
    <name type="scientific">Ectocarpus siliculosus</name>
    <name type="common">Brown alga</name>
    <name type="synonym">Conferva siliculosa</name>
    <dbReference type="NCBI Taxonomy" id="2880"/>
    <lineage>
        <taxon>Eukaryota</taxon>
        <taxon>Sar</taxon>
        <taxon>Stramenopiles</taxon>
        <taxon>Ochrophyta</taxon>
        <taxon>PX clade</taxon>
        <taxon>Phaeophyceae</taxon>
        <taxon>Ectocarpales</taxon>
        <taxon>Ectocarpaceae</taxon>
        <taxon>Ectocarpus</taxon>
    </lineage>
</organism>
<evidence type="ECO:0000256" key="2">
    <source>
        <dbReference type="SAM" id="Coils"/>
    </source>
</evidence>
<dbReference type="SUPFAM" id="SSF52058">
    <property type="entry name" value="L domain-like"/>
    <property type="match status" value="1"/>
</dbReference>
<sequence>MPESRPLKSNINVGCHIDAMGLTAAFKGMDPSGVAQFDASSMVAWREKQTLERMKSEEIERAQDRFTDQEGLTSLDISGAQGVGDSGVAVLTAQCRRLQSLNMSGASRVTDVAIRSLAVNCTGLTQLNLSGCLAICGPGLAAVGECCPKLVHLDLSDCKQIGHWVLTRLFRGCRALETLSLARCSRVGDEELKELGVGCRGLVRLDLKDCNQVSDTGLLEVARRCSSLTVLELSRSELPFKVGDVTLMALGEGCPELQWLSVKGCDGVTDVGLAWMSSGCPALEYLDVSGCVKVSNAGVTSLCERCPLLEHLGMASLKHVTDIGVARLGSSCTRLTHLDLSGIVNLSDGMQRDFALTGVQALAKGCTGLQTLVLDGCFQISKTALRSVGGGLRSLKRLSLARCPGLSQEGMAAVAKGCPNLTELNLPNCGSAVTDAAVASFARGCRRLRRLCLRGVVGVPPPLGAPGILAVCSLCRDLELLDLREVLSLEDSALVGFHDHQMEKLEKVVLMDCPKITGAGVQWLVAGCPALSSLNLKGTKATLTALNIIKERYPYSRIKVGDKFFGLSPLPKMRERIAIKEYASLHMGARKIQGCFRTMKARKEVRARRVRAQEEKAARMVTRALRRKQGKAKLQALRLLKNREASAAIVLQKLWRKAIARMCASRLRREERERARRATTIQRRYRGVLGRRKACRRRVERAEQRKREVAASRMIQQRFRMHRAKVKCTTLREQAERLRRKRDKSTRVLQRRWRSYRARQELERLKHLLRLEKARKKAAATCIQKFVRVSRCRKLLEQKRRERAHRHASTTTIQRHYRGVIARVHYVILCEKRQVEREKGAALRLQCWQRLITSKALCGVLAMNKQLRQVREQNGAKTIQQYYRRYRVRVEAEARKKNHEDEVRAMSRLEDWAATQIQVSGEIRWRRPQDFLELLPRPSCGDCCLFEAFSECADCGEFFCSACYRKVHGGGKRLHHEFRALYDYYGKRVDYGEGEFPSCWPTDVLQDDENGWQLRVAPEREPAEERGDWTRYTAEAGGDSADGSAYPGEDLYYNAVTGESSYQAPAEWDWLETQALETSFFDVEPSEEAANDSSASWSNDMSQARFVVTVYRIEVQVTTERPAMLLVPLAGRKCPATREGDRRLLVFL</sequence>
<dbReference type="Proteomes" id="UP000002630">
    <property type="component" value="Linkage Group LG13"/>
</dbReference>
<accession>D8LPS0</accession>
<dbReference type="PANTHER" id="PTHR13382">
    <property type="entry name" value="MITOCHONDRIAL ATP SYNTHASE COUPLING FACTOR B"/>
    <property type="match status" value="1"/>
</dbReference>
<evidence type="ECO:0000313" key="4">
    <source>
        <dbReference type="EMBL" id="CBN77375.1"/>
    </source>
</evidence>
<dbReference type="Pfam" id="PF13516">
    <property type="entry name" value="LRR_6"/>
    <property type="match status" value="1"/>
</dbReference>
<keyword evidence="5" id="KW-1185">Reference proteome</keyword>
<name>D8LPS0_ECTSI</name>
<dbReference type="eggNOG" id="KOG4341">
    <property type="taxonomic scope" value="Eukaryota"/>
</dbReference>
<dbReference type="EMBL" id="FN648741">
    <property type="protein sequence ID" value="CBN77375.1"/>
    <property type="molecule type" value="Genomic_DNA"/>
</dbReference>
<dbReference type="SMART" id="SM00015">
    <property type="entry name" value="IQ"/>
    <property type="match status" value="8"/>
</dbReference>
<dbReference type="OrthoDB" id="550575at2759"/>
<dbReference type="Gene3D" id="1.20.5.190">
    <property type="match status" value="1"/>
</dbReference>
<dbReference type="OMA" id="PQHRAND"/>
<keyword evidence="1" id="KW-0833">Ubl conjugation pathway</keyword>
<dbReference type="InParanoid" id="D8LPS0"/>
<dbReference type="SMART" id="SM00367">
    <property type="entry name" value="LRR_CC"/>
    <property type="match status" value="17"/>
</dbReference>
<dbReference type="Pfam" id="PF00612">
    <property type="entry name" value="IQ"/>
    <property type="match status" value="2"/>
</dbReference>
<dbReference type="InterPro" id="IPR001611">
    <property type="entry name" value="Leu-rich_rpt"/>
</dbReference>
<dbReference type="InterPro" id="IPR000048">
    <property type="entry name" value="IQ_motif_EF-hand-BS"/>
</dbReference>
<proteinExistence type="predicted"/>
<reference evidence="4 5" key="1">
    <citation type="journal article" date="2010" name="Nature">
        <title>The Ectocarpus genome and the independent evolution of multicellularity in brown algae.</title>
        <authorList>
            <person name="Cock J.M."/>
            <person name="Sterck L."/>
            <person name="Rouze P."/>
            <person name="Scornet D."/>
            <person name="Allen A.E."/>
            <person name="Amoutzias G."/>
            <person name="Anthouard V."/>
            <person name="Artiguenave F."/>
            <person name="Aury J.M."/>
            <person name="Badger J.H."/>
            <person name="Beszteri B."/>
            <person name="Billiau K."/>
            <person name="Bonnet E."/>
            <person name="Bothwell J.H."/>
            <person name="Bowler C."/>
            <person name="Boyen C."/>
            <person name="Brownlee C."/>
            <person name="Carrano C.J."/>
            <person name="Charrier B."/>
            <person name="Cho G.Y."/>
            <person name="Coelho S.M."/>
            <person name="Collen J."/>
            <person name="Corre E."/>
            <person name="Da Silva C."/>
            <person name="Delage L."/>
            <person name="Delaroque N."/>
            <person name="Dittami S.M."/>
            <person name="Doulbeau S."/>
            <person name="Elias M."/>
            <person name="Farnham G."/>
            <person name="Gachon C.M."/>
            <person name="Gschloessl B."/>
            <person name="Heesch S."/>
            <person name="Jabbari K."/>
            <person name="Jubin C."/>
            <person name="Kawai H."/>
            <person name="Kimura K."/>
            <person name="Kloareg B."/>
            <person name="Kupper F.C."/>
            <person name="Lang D."/>
            <person name="Le Bail A."/>
            <person name="Leblanc C."/>
            <person name="Lerouge P."/>
            <person name="Lohr M."/>
            <person name="Lopez P.J."/>
            <person name="Martens C."/>
            <person name="Maumus F."/>
            <person name="Michel G."/>
            <person name="Miranda-Saavedra D."/>
            <person name="Morales J."/>
            <person name="Moreau H."/>
            <person name="Motomura T."/>
            <person name="Nagasato C."/>
            <person name="Napoli C.A."/>
            <person name="Nelson D.R."/>
            <person name="Nyvall-Collen P."/>
            <person name="Peters A.F."/>
            <person name="Pommier C."/>
            <person name="Potin P."/>
            <person name="Poulain J."/>
            <person name="Quesneville H."/>
            <person name="Read B."/>
            <person name="Rensing S.A."/>
            <person name="Ritter A."/>
            <person name="Rousvoal S."/>
            <person name="Samanta M."/>
            <person name="Samson G."/>
            <person name="Schroeder D.C."/>
            <person name="Segurens B."/>
            <person name="Strittmatter M."/>
            <person name="Tonon T."/>
            <person name="Tregear J.W."/>
            <person name="Valentin K."/>
            <person name="von Dassow P."/>
            <person name="Yamagishi T."/>
            <person name="Van de Peer Y."/>
            <person name="Wincker P."/>
        </authorList>
    </citation>
    <scope>NUCLEOTIDE SEQUENCE [LARGE SCALE GENOMIC DNA]</scope>
    <source>
        <strain evidence="5">Ec32 / CCAP1310/4</strain>
    </source>
</reference>
<dbReference type="InterPro" id="IPR050648">
    <property type="entry name" value="F-box_LRR-repeat"/>
</dbReference>
<dbReference type="EMBL" id="FN649738">
    <property type="protein sequence ID" value="CBN77375.1"/>
    <property type="molecule type" value="Genomic_DNA"/>
</dbReference>
<gene>
    <name evidence="4" type="ORF">Esi_0053_0061</name>
</gene>
<dbReference type="InterPro" id="IPR032675">
    <property type="entry name" value="LRR_dom_sf"/>
</dbReference>
<feature type="domain" description="F-box/LRR-repeat protein 15-like leucin rich repeat" evidence="3">
    <location>
        <begin position="108"/>
        <end position="276"/>
    </location>
</feature>
<keyword evidence="2" id="KW-0175">Coiled coil</keyword>
<dbReference type="eggNOG" id="KOG1947">
    <property type="taxonomic scope" value="Eukaryota"/>
</dbReference>
<dbReference type="Pfam" id="PF25372">
    <property type="entry name" value="DUF7885"/>
    <property type="match status" value="1"/>
</dbReference>
<dbReference type="GO" id="GO:0005737">
    <property type="term" value="C:cytoplasm"/>
    <property type="evidence" value="ECO:0007669"/>
    <property type="project" value="TreeGrafter"/>
</dbReference>
<evidence type="ECO:0000259" key="3">
    <source>
        <dbReference type="Pfam" id="PF25372"/>
    </source>
</evidence>
<dbReference type="InterPro" id="IPR006553">
    <property type="entry name" value="Leu-rich_rpt_Cys-con_subtyp"/>
</dbReference>
<evidence type="ECO:0000313" key="5">
    <source>
        <dbReference type="Proteomes" id="UP000002630"/>
    </source>
</evidence>
<dbReference type="SUPFAM" id="SSF52047">
    <property type="entry name" value="RNI-like"/>
    <property type="match status" value="1"/>
</dbReference>
<dbReference type="Gene3D" id="3.80.10.10">
    <property type="entry name" value="Ribonuclease Inhibitor"/>
    <property type="match status" value="3"/>
</dbReference>
<dbReference type="PANTHER" id="PTHR13382:SF76">
    <property type="entry name" value="F-BOX AND LEUCINE-RICH REPEAT PROTEIN 14-RELATED"/>
    <property type="match status" value="1"/>
</dbReference>
<dbReference type="STRING" id="2880.D8LPS0"/>
<evidence type="ECO:0000256" key="1">
    <source>
        <dbReference type="ARBA" id="ARBA00022786"/>
    </source>
</evidence>
<protein>
    <submittedName>
        <fullName evidence="4">Hypothetical leucine rich repeat calmodulin binding protein</fullName>
    </submittedName>
</protein>
<feature type="coiled-coil region" evidence="2">
    <location>
        <begin position="692"/>
        <end position="748"/>
    </location>
</feature>
<dbReference type="InterPro" id="IPR057207">
    <property type="entry name" value="FBXL15_LRR"/>
</dbReference>
<dbReference type="PROSITE" id="PS50096">
    <property type="entry name" value="IQ"/>
    <property type="match status" value="6"/>
</dbReference>